<gene>
    <name evidence="1" type="ORF">A2Y67_00330</name>
</gene>
<evidence type="ECO:0000313" key="1">
    <source>
        <dbReference type="EMBL" id="OGY42468.1"/>
    </source>
</evidence>
<evidence type="ECO:0008006" key="3">
    <source>
        <dbReference type="Google" id="ProtNLM"/>
    </source>
</evidence>
<evidence type="ECO:0000313" key="2">
    <source>
        <dbReference type="Proteomes" id="UP000176260"/>
    </source>
</evidence>
<protein>
    <recommendedName>
        <fullName evidence="3">ASCH domain-containing protein</fullName>
    </recommendedName>
</protein>
<accession>A0A1G1XR17</accession>
<reference evidence="1 2" key="1">
    <citation type="journal article" date="2016" name="Nat. Commun.">
        <title>Thousands of microbial genomes shed light on interconnected biogeochemical processes in an aquifer system.</title>
        <authorList>
            <person name="Anantharaman K."/>
            <person name="Brown C.T."/>
            <person name="Hug L.A."/>
            <person name="Sharon I."/>
            <person name="Castelle C.J."/>
            <person name="Probst A.J."/>
            <person name="Thomas B.C."/>
            <person name="Singh A."/>
            <person name="Wilkins M.J."/>
            <person name="Karaoz U."/>
            <person name="Brodie E.L."/>
            <person name="Williams K.H."/>
            <person name="Hubbard S.S."/>
            <person name="Banfield J.F."/>
        </authorList>
    </citation>
    <scope>NUCLEOTIDE SEQUENCE [LARGE SCALE GENOMIC DNA]</scope>
</reference>
<dbReference type="AlphaFoldDB" id="A0A1G1XR17"/>
<proteinExistence type="predicted"/>
<dbReference type="EMBL" id="MHIA01000013">
    <property type="protein sequence ID" value="OGY42468.1"/>
    <property type="molecule type" value="Genomic_DNA"/>
</dbReference>
<name>A0A1G1XR17_9BACT</name>
<comment type="caution">
    <text evidence="1">The sequence shown here is derived from an EMBL/GenBank/DDBJ whole genome shotgun (WGS) entry which is preliminary data.</text>
</comment>
<dbReference type="Proteomes" id="UP000176260">
    <property type="component" value="Unassembled WGS sequence"/>
</dbReference>
<organism evidence="1 2">
    <name type="scientific">Candidatus Buchananbacteria bacterium RBG_13_39_9</name>
    <dbReference type="NCBI Taxonomy" id="1797531"/>
    <lineage>
        <taxon>Bacteria</taxon>
        <taxon>Candidatus Buchananiibacteriota</taxon>
    </lineage>
</organism>
<sequence>MEQIFEGNENKGKIYELWFRLAYKNLIVAKKLTVCLRPGVRKCPAPKCTNENDQAIVRILKKPGDEATGLMPEFDDLQARVQIIKIDSKPIGDLAAKDLENCSPDCRTVELAKYHLSLIYNKEFFNDDVISIVHFKYL</sequence>